<dbReference type="InterPro" id="IPR000152">
    <property type="entry name" value="EGF-type_Asp/Asn_hydroxyl_site"/>
</dbReference>
<evidence type="ECO:0000313" key="11">
    <source>
        <dbReference type="Proteomes" id="UP001530400"/>
    </source>
</evidence>
<feature type="compositionally biased region" description="Polar residues" evidence="6">
    <location>
        <begin position="932"/>
        <end position="949"/>
    </location>
</feature>
<dbReference type="Pfam" id="PF07645">
    <property type="entry name" value="EGF_CA"/>
    <property type="match status" value="2"/>
</dbReference>
<feature type="compositionally biased region" description="Polar residues" evidence="6">
    <location>
        <begin position="879"/>
        <end position="903"/>
    </location>
</feature>
<dbReference type="PROSITE" id="PS01187">
    <property type="entry name" value="EGF_CA"/>
    <property type="match status" value="1"/>
</dbReference>
<keyword evidence="11" id="KW-1185">Reference proteome</keyword>
<evidence type="ECO:0000256" key="4">
    <source>
        <dbReference type="ARBA" id="ARBA00023157"/>
    </source>
</evidence>
<comment type="caution">
    <text evidence="10">The sequence shown here is derived from an EMBL/GenBank/DDBJ whole genome shotgun (WGS) entry which is preliminary data.</text>
</comment>
<evidence type="ECO:0000313" key="10">
    <source>
        <dbReference type="EMBL" id="KAL3795483.1"/>
    </source>
</evidence>
<dbReference type="InterPro" id="IPR049883">
    <property type="entry name" value="NOTCH1_EGF-like"/>
</dbReference>
<dbReference type="SMART" id="SM00179">
    <property type="entry name" value="EGF_CA"/>
    <property type="match status" value="2"/>
</dbReference>
<feature type="chain" id="PRO_5044791239" description="EGF-like domain-containing protein" evidence="8">
    <location>
        <begin position="35"/>
        <end position="985"/>
    </location>
</feature>
<comment type="caution">
    <text evidence="5">Lacks conserved residue(s) required for the propagation of feature annotation.</text>
</comment>
<reference evidence="10 11" key="1">
    <citation type="submission" date="2024-10" db="EMBL/GenBank/DDBJ databases">
        <title>Updated reference genomes for cyclostephanoid diatoms.</title>
        <authorList>
            <person name="Roberts W.R."/>
            <person name="Alverson A.J."/>
        </authorList>
    </citation>
    <scope>NUCLEOTIDE SEQUENCE [LARGE SCALE GENOMIC DNA]</scope>
    <source>
        <strain evidence="10 11">AJA010-31</strain>
    </source>
</reference>
<dbReference type="Gene3D" id="2.10.25.10">
    <property type="entry name" value="Laminin"/>
    <property type="match status" value="2"/>
</dbReference>
<evidence type="ECO:0000256" key="7">
    <source>
        <dbReference type="SAM" id="Phobius"/>
    </source>
</evidence>
<evidence type="ECO:0000259" key="9">
    <source>
        <dbReference type="PROSITE" id="PS50026"/>
    </source>
</evidence>
<dbReference type="AlphaFoldDB" id="A0ABD3Q5C0"/>
<feature type="region of interest" description="Disordered" evidence="6">
    <location>
        <begin position="879"/>
        <end position="985"/>
    </location>
</feature>
<dbReference type="PROSITE" id="PS50026">
    <property type="entry name" value="EGF_3"/>
    <property type="match status" value="1"/>
</dbReference>
<evidence type="ECO:0000256" key="8">
    <source>
        <dbReference type="SAM" id="SignalP"/>
    </source>
</evidence>
<name>A0ABD3Q5C0_9STRA</name>
<dbReference type="PANTHER" id="PTHR24039">
    <property type="entry name" value="FIBRILLIN-RELATED"/>
    <property type="match status" value="1"/>
</dbReference>
<dbReference type="SUPFAM" id="SSF57196">
    <property type="entry name" value="EGF/Laminin"/>
    <property type="match status" value="1"/>
</dbReference>
<proteinExistence type="predicted"/>
<keyword evidence="7" id="KW-0472">Membrane</keyword>
<keyword evidence="7" id="KW-0812">Transmembrane</keyword>
<dbReference type="InterPro" id="IPR000742">
    <property type="entry name" value="EGF"/>
</dbReference>
<dbReference type="PROSITE" id="PS00010">
    <property type="entry name" value="ASX_HYDROXYL"/>
    <property type="match status" value="2"/>
</dbReference>
<accession>A0ABD3Q5C0</accession>
<dbReference type="Proteomes" id="UP001530400">
    <property type="component" value="Unassembled WGS sequence"/>
</dbReference>
<evidence type="ECO:0000256" key="5">
    <source>
        <dbReference type="PROSITE-ProRule" id="PRU00076"/>
    </source>
</evidence>
<evidence type="ECO:0000256" key="1">
    <source>
        <dbReference type="ARBA" id="ARBA00022536"/>
    </source>
</evidence>
<evidence type="ECO:0000256" key="3">
    <source>
        <dbReference type="ARBA" id="ARBA00022737"/>
    </source>
</evidence>
<feature type="transmembrane region" description="Helical" evidence="7">
    <location>
        <begin position="825"/>
        <end position="843"/>
    </location>
</feature>
<dbReference type="CDD" id="cd00054">
    <property type="entry name" value="EGF_CA"/>
    <property type="match status" value="2"/>
</dbReference>
<evidence type="ECO:0000256" key="2">
    <source>
        <dbReference type="ARBA" id="ARBA00022729"/>
    </source>
</evidence>
<feature type="compositionally biased region" description="Polar residues" evidence="6">
    <location>
        <begin position="957"/>
        <end position="985"/>
    </location>
</feature>
<keyword evidence="4" id="KW-1015">Disulfide bond</keyword>
<organism evidence="10 11">
    <name type="scientific">Cyclotella atomus</name>
    <dbReference type="NCBI Taxonomy" id="382360"/>
    <lineage>
        <taxon>Eukaryota</taxon>
        <taxon>Sar</taxon>
        <taxon>Stramenopiles</taxon>
        <taxon>Ochrophyta</taxon>
        <taxon>Bacillariophyta</taxon>
        <taxon>Coscinodiscophyceae</taxon>
        <taxon>Thalassiosirophycidae</taxon>
        <taxon>Stephanodiscales</taxon>
        <taxon>Stephanodiscaceae</taxon>
        <taxon>Cyclotella</taxon>
    </lineage>
</organism>
<gene>
    <name evidence="10" type="ORF">ACHAWO_001835</name>
</gene>
<feature type="compositionally biased region" description="Polar residues" evidence="6">
    <location>
        <begin position="911"/>
        <end position="924"/>
    </location>
</feature>
<dbReference type="SMART" id="SM00181">
    <property type="entry name" value="EGF"/>
    <property type="match status" value="3"/>
</dbReference>
<keyword evidence="7" id="KW-1133">Transmembrane helix</keyword>
<keyword evidence="2 8" id="KW-0732">Signal</keyword>
<protein>
    <recommendedName>
        <fullName evidence="9">EGF-like domain-containing protein</fullName>
    </recommendedName>
</protein>
<feature type="domain" description="EGF-like" evidence="9">
    <location>
        <begin position="262"/>
        <end position="304"/>
    </location>
</feature>
<sequence length="985" mass="106908">MKPSNYKKRRQNHSVLTSTLLLLYLATSTSPTSANATQQKQQQCERLTSLTYKQSDAPSDVSAILSLIHSKINADVTNVVGINVQWNGGEIHRRVGERVVRSSVTRLVSSSSTGHGDGSADAAAHQQQQIQTTVECFEVPFAILDVDECNESGEWAHACREPSVCVNTLGSYECVCPLLLDNGEADGVGGIGFAVPKDENGNVVANHDFWNAIRSQSRTSWEVSYASSSQSSCPEHASTYQCCDADGHSAEGARCRSNFQCPVDPCHNHSCAHNASCERTTPTSHPQYVCQCPQGTLGNGKECKRKSTVPKVKFDGKTPTEETEMLLSKGLICGCQDPVVDICSGFKCEAKHEACTVGSDNTPTCACKPGFIQHPDYGCVDEHPPVLQIRPYPGHTTAQDTSITRLTQGDKYEEHGVDIIDDNAEEYLRSLRIEYSRPLPQGCLLEMGQFQVNYAVDTPWTTPNQASAQRTVIIENVDECSIKKNVGIGKACPELVAMCDVDAGAQCVDEVGSYSCKCPKGTEGDGFLPIARLRPKDGGGGYAGVLVPMNYMGGNGCRDTSKPVIEVLGPNPKKLRVAKVAGLEGDYKLREEDGEMNIKMESVRADRRSYYENEIRFMIKASAGAELCATKAKPNVRPVDCIRATDQTYKGLVDLSSKVIVGEPVPKDGFPLQWRVPYNVVDDAGNKAQTVWRDVILEEVDLNEFEQKTRASILAHRKDEVEHAVQKAVAEEKRLAAQSGAVGSKGAGGCPKCEVCNCNNKQGGNGGSSSFDCDSFCEKKVAAALASVGRGDSGTCTVGSIATLSRHPWVLMALNWADELIGPDAAIMLIIGCVLPVAMYVLYRIVYAFFFGNGSDVRTYYHSIEDEERERRMAQNVTYYPSPSSSRAGQSAATPGSAPSTNGAPRPPPTASLSSQRNGMFSPQEQRRINGITPQHSQNGQTQPYTSPFRTEDGTDSIYQTKSPITPSRNTPAPPTRTYNLRNHN</sequence>
<dbReference type="EMBL" id="JALLPJ020000318">
    <property type="protein sequence ID" value="KAL3795483.1"/>
    <property type="molecule type" value="Genomic_DNA"/>
</dbReference>
<evidence type="ECO:0000256" key="6">
    <source>
        <dbReference type="SAM" id="MobiDB-lite"/>
    </source>
</evidence>
<dbReference type="InterPro" id="IPR001881">
    <property type="entry name" value="EGF-like_Ca-bd_dom"/>
</dbReference>
<dbReference type="InterPro" id="IPR018097">
    <property type="entry name" value="EGF_Ca-bd_CS"/>
</dbReference>
<keyword evidence="3" id="KW-0677">Repeat</keyword>
<keyword evidence="1 5" id="KW-0245">EGF-like domain</keyword>
<feature type="signal peptide" evidence="8">
    <location>
        <begin position="1"/>
        <end position="34"/>
    </location>
</feature>